<evidence type="ECO:0008006" key="2">
    <source>
        <dbReference type="Google" id="ProtNLM"/>
    </source>
</evidence>
<organism evidence="1">
    <name type="scientific">bioreactor metagenome</name>
    <dbReference type="NCBI Taxonomy" id="1076179"/>
    <lineage>
        <taxon>unclassified sequences</taxon>
        <taxon>metagenomes</taxon>
        <taxon>ecological metagenomes</taxon>
    </lineage>
</organism>
<evidence type="ECO:0000313" key="1">
    <source>
        <dbReference type="EMBL" id="MPN61206.1"/>
    </source>
</evidence>
<dbReference type="AlphaFoldDB" id="A0A645JCP1"/>
<protein>
    <recommendedName>
        <fullName evidence="2">DUF3502 domain-containing protein</fullName>
    </recommendedName>
</protein>
<comment type="caution">
    <text evidence="1">The sequence shown here is derived from an EMBL/GenBank/DDBJ whole genome shotgun (WGS) entry which is preliminary data.</text>
</comment>
<dbReference type="Gene3D" id="3.40.190.10">
    <property type="entry name" value="Periplasmic binding protein-like II"/>
    <property type="match status" value="1"/>
</dbReference>
<sequence>MSTTKNPEAVLKLFDWLHTEEGMMTAYSGVKDLHWEKREDGTFHTLPQFNEDAKWIQWYACFENEQPLLSMETYLVQSRRDALKWNIVTNAADGIVTEAEKLYSADLNLLVEEVYGQIITGKADLDSFDNFVEEYNRLGGQEWTEQVNASRQ</sequence>
<name>A0A645JCP1_9ZZZZ</name>
<dbReference type="SUPFAM" id="SSF53850">
    <property type="entry name" value="Periplasmic binding protein-like II"/>
    <property type="match status" value="1"/>
</dbReference>
<gene>
    <name evidence="1" type="ORF">SDC9_208940</name>
</gene>
<proteinExistence type="predicted"/>
<accession>A0A645JCP1</accession>
<reference evidence="1" key="1">
    <citation type="submission" date="2019-08" db="EMBL/GenBank/DDBJ databases">
        <authorList>
            <person name="Kucharzyk K."/>
            <person name="Murdoch R.W."/>
            <person name="Higgins S."/>
            <person name="Loffler F."/>
        </authorList>
    </citation>
    <scope>NUCLEOTIDE SEQUENCE</scope>
</reference>
<dbReference type="EMBL" id="VSSQ01137458">
    <property type="protein sequence ID" value="MPN61206.1"/>
    <property type="molecule type" value="Genomic_DNA"/>
</dbReference>